<dbReference type="Proteomes" id="UP001239782">
    <property type="component" value="Chromosome"/>
</dbReference>
<dbReference type="Pfam" id="PF01112">
    <property type="entry name" value="Asparaginase_2"/>
    <property type="match status" value="1"/>
</dbReference>
<evidence type="ECO:0000256" key="5">
    <source>
        <dbReference type="PIRSR" id="PIRSR600246-1"/>
    </source>
</evidence>
<organism evidence="10 11">
    <name type="scientific">Pleionea litopenaei</name>
    <dbReference type="NCBI Taxonomy" id="3070815"/>
    <lineage>
        <taxon>Bacteria</taxon>
        <taxon>Pseudomonadati</taxon>
        <taxon>Pseudomonadota</taxon>
        <taxon>Gammaproteobacteria</taxon>
        <taxon>Oceanospirillales</taxon>
        <taxon>Pleioneaceae</taxon>
        <taxon>Pleionea</taxon>
    </lineage>
</organism>
<feature type="binding site" evidence="6">
    <location>
        <begin position="255"/>
        <end position="258"/>
    </location>
    <ligand>
        <name>substrate</name>
    </ligand>
</feature>
<evidence type="ECO:0000256" key="1">
    <source>
        <dbReference type="ARBA" id="ARBA00022670"/>
    </source>
</evidence>
<feature type="site" description="Cleavage; by autolysis" evidence="7">
    <location>
        <begin position="226"/>
        <end position="227"/>
    </location>
</feature>
<evidence type="ECO:0000313" key="11">
    <source>
        <dbReference type="Proteomes" id="UP001239782"/>
    </source>
</evidence>
<evidence type="ECO:0000256" key="4">
    <source>
        <dbReference type="ARBA" id="ARBA00069124"/>
    </source>
</evidence>
<feature type="region of interest" description="Disordered" evidence="8">
    <location>
        <begin position="198"/>
        <end position="222"/>
    </location>
</feature>
<dbReference type="FunFam" id="3.60.20.30:FF:000001">
    <property type="entry name" value="Isoaspartyl peptidase/L-asparaginase"/>
    <property type="match status" value="1"/>
</dbReference>
<protein>
    <recommendedName>
        <fullName evidence="4">Isoaspartyl peptidase</fullName>
    </recommendedName>
</protein>
<dbReference type="InterPro" id="IPR000246">
    <property type="entry name" value="Peptidase_T2"/>
</dbReference>
<evidence type="ECO:0000256" key="6">
    <source>
        <dbReference type="PIRSR" id="PIRSR600246-2"/>
    </source>
</evidence>
<feature type="chain" id="PRO_5041253400" description="Isoaspartyl peptidase" evidence="9">
    <location>
        <begin position="25"/>
        <end position="366"/>
    </location>
</feature>
<evidence type="ECO:0000313" key="10">
    <source>
        <dbReference type="EMBL" id="WMS88303.1"/>
    </source>
</evidence>
<feature type="compositionally biased region" description="Polar residues" evidence="8">
    <location>
        <begin position="209"/>
        <end position="218"/>
    </location>
</feature>
<dbReference type="KEGG" id="plei:Q9312_05140"/>
<evidence type="ECO:0000256" key="8">
    <source>
        <dbReference type="SAM" id="MobiDB-lite"/>
    </source>
</evidence>
<dbReference type="CDD" id="cd04701">
    <property type="entry name" value="Asparaginase_2"/>
    <property type="match status" value="1"/>
</dbReference>
<dbReference type="AlphaFoldDB" id="A0AA51RVN4"/>
<dbReference type="InterPro" id="IPR029055">
    <property type="entry name" value="Ntn_hydrolases_N"/>
</dbReference>
<reference evidence="10 11" key="1">
    <citation type="submission" date="2023-08" db="EMBL/GenBank/DDBJ databases">
        <title>Pleionea litopenaei sp. nov., isolated from stomach of juvenile Litopenaeus vannamei.</title>
        <authorList>
            <person name="Rho A.M."/>
            <person name="Hwang C.Y."/>
        </authorList>
    </citation>
    <scope>NUCLEOTIDE SEQUENCE [LARGE SCALE GENOMIC DNA]</scope>
    <source>
        <strain evidence="10 11">HL-JVS1</strain>
    </source>
</reference>
<evidence type="ECO:0000256" key="9">
    <source>
        <dbReference type="SAM" id="SignalP"/>
    </source>
</evidence>
<evidence type="ECO:0000256" key="7">
    <source>
        <dbReference type="PIRSR" id="PIRSR600246-3"/>
    </source>
</evidence>
<dbReference type="GO" id="GO:0016811">
    <property type="term" value="F:hydrolase activity, acting on carbon-nitrogen (but not peptide) bonds, in linear amides"/>
    <property type="evidence" value="ECO:0007669"/>
    <property type="project" value="UniProtKB-ARBA"/>
</dbReference>
<gene>
    <name evidence="10" type="ORF">Q9312_05140</name>
</gene>
<evidence type="ECO:0000256" key="2">
    <source>
        <dbReference type="ARBA" id="ARBA00022801"/>
    </source>
</evidence>
<dbReference type="PANTHER" id="PTHR10188:SF6">
    <property type="entry name" value="N(4)-(BETA-N-ACETYLGLUCOSAMINYL)-L-ASPARAGINASE"/>
    <property type="match status" value="1"/>
</dbReference>
<feature type="active site" description="Nucleophile" evidence="5">
    <location>
        <position position="227"/>
    </location>
</feature>
<dbReference type="EMBL" id="CP133548">
    <property type="protein sequence ID" value="WMS88303.1"/>
    <property type="molecule type" value="Genomic_DNA"/>
</dbReference>
<proteinExistence type="predicted"/>
<dbReference type="PANTHER" id="PTHR10188">
    <property type="entry name" value="L-ASPARAGINASE"/>
    <property type="match status" value="1"/>
</dbReference>
<feature type="signal peptide" evidence="9">
    <location>
        <begin position="1"/>
        <end position="24"/>
    </location>
</feature>
<dbReference type="GO" id="GO:0008233">
    <property type="term" value="F:peptidase activity"/>
    <property type="evidence" value="ECO:0007669"/>
    <property type="project" value="UniProtKB-KW"/>
</dbReference>
<dbReference type="GO" id="GO:0006508">
    <property type="term" value="P:proteolysis"/>
    <property type="evidence" value="ECO:0007669"/>
    <property type="project" value="UniProtKB-KW"/>
</dbReference>
<sequence length="366" mass="39392">MRKFRVLRKLLISFAIGGVLMSHAENATDNNNVTDKNKTIAIAIHGGAGTILKSKMTPELEKAYHQKLEQALKTGYALLKQGKSSVEAVQAAIVIMEDSELFNAGKGAVYTHHETNELDASIMRGSDLNAGAITGVSRIKNPILLAAEVMEKSSHVMLSGERAQEFAVQQGFDLVDPKYFYTERRWLQLQDVLKTDPDASQLSEDEGNKLSQTSNSSDWPDDKKFGTVGAVALDQFGDLAAGTSTGGMTNKKFGRIGDSPIIGAGTYADNKACAISATGHGEFFIRAAVAHDICARVLYKKISLQQAADEVIQEKLKNMNGEGGIVGMSSTGEPIFSFNTPGMYRGYINAKGEVVTAIYGAADENN</sequence>
<keyword evidence="3" id="KW-0068">Autocatalytic cleavage</keyword>
<keyword evidence="2" id="KW-0378">Hydrolase</keyword>
<name>A0AA51RVN4_9GAMM</name>
<keyword evidence="11" id="KW-1185">Reference proteome</keyword>
<keyword evidence="9" id="KW-0732">Signal</keyword>
<dbReference type="Gene3D" id="3.60.20.30">
    <property type="entry name" value="(Glycosyl)asparaginase"/>
    <property type="match status" value="1"/>
</dbReference>
<accession>A0AA51RVN4</accession>
<dbReference type="RefSeq" id="WP_309203511.1">
    <property type="nucleotide sequence ID" value="NZ_CP133548.1"/>
</dbReference>
<dbReference type="SUPFAM" id="SSF56235">
    <property type="entry name" value="N-terminal nucleophile aminohydrolases (Ntn hydrolases)"/>
    <property type="match status" value="1"/>
</dbReference>
<evidence type="ECO:0000256" key="3">
    <source>
        <dbReference type="ARBA" id="ARBA00022813"/>
    </source>
</evidence>
<keyword evidence="1" id="KW-0645">Protease</keyword>
<feature type="binding site" evidence="6">
    <location>
        <begin position="278"/>
        <end position="281"/>
    </location>
    <ligand>
        <name>substrate</name>
    </ligand>
</feature>